<evidence type="ECO:0000259" key="9">
    <source>
        <dbReference type="Pfam" id="PF05649"/>
    </source>
</evidence>
<evidence type="ECO:0000256" key="7">
    <source>
        <dbReference type="SAM" id="MobiDB-lite"/>
    </source>
</evidence>
<keyword evidence="5" id="KW-0862">Zinc</keyword>
<dbReference type="AlphaFoldDB" id="A0A7J8D681"/>
<evidence type="ECO:0000256" key="5">
    <source>
        <dbReference type="ARBA" id="ARBA00022833"/>
    </source>
</evidence>
<dbReference type="SUPFAM" id="SSF55486">
    <property type="entry name" value="Metalloproteases ('zincins'), catalytic domain"/>
    <property type="match status" value="1"/>
</dbReference>
<dbReference type="Proteomes" id="UP000593571">
    <property type="component" value="Unassembled WGS sequence"/>
</dbReference>
<dbReference type="PANTHER" id="PTHR11733">
    <property type="entry name" value="ZINC METALLOPROTEASE FAMILY M13 NEPRILYSIN-RELATED"/>
    <property type="match status" value="1"/>
</dbReference>
<gene>
    <name evidence="10" type="ORF">HJG63_007188</name>
</gene>
<evidence type="ECO:0000256" key="2">
    <source>
        <dbReference type="ARBA" id="ARBA00022670"/>
    </source>
</evidence>
<keyword evidence="2" id="KW-0645">Protease</keyword>
<evidence type="ECO:0000259" key="8">
    <source>
        <dbReference type="Pfam" id="PF01431"/>
    </source>
</evidence>
<dbReference type="GO" id="GO:0046872">
    <property type="term" value="F:metal ion binding"/>
    <property type="evidence" value="ECO:0007669"/>
    <property type="project" value="UniProtKB-KW"/>
</dbReference>
<evidence type="ECO:0000256" key="4">
    <source>
        <dbReference type="ARBA" id="ARBA00022801"/>
    </source>
</evidence>
<dbReference type="Gene3D" id="3.40.390.10">
    <property type="entry name" value="Collagenase (Catalytic Domain)"/>
    <property type="match status" value="1"/>
</dbReference>
<dbReference type="InterPro" id="IPR008753">
    <property type="entry name" value="Peptidase_M13_N"/>
</dbReference>
<dbReference type="Pfam" id="PF01431">
    <property type="entry name" value="Peptidase_M13"/>
    <property type="match status" value="1"/>
</dbReference>
<keyword evidence="4" id="KW-0378">Hydrolase</keyword>
<organism evidence="10 11">
    <name type="scientific">Rousettus aegyptiacus</name>
    <name type="common">Egyptian fruit bat</name>
    <name type="synonym">Pteropus aegyptiacus</name>
    <dbReference type="NCBI Taxonomy" id="9407"/>
    <lineage>
        <taxon>Eukaryota</taxon>
        <taxon>Metazoa</taxon>
        <taxon>Chordata</taxon>
        <taxon>Craniata</taxon>
        <taxon>Vertebrata</taxon>
        <taxon>Euteleostomi</taxon>
        <taxon>Mammalia</taxon>
        <taxon>Eutheria</taxon>
        <taxon>Laurasiatheria</taxon>
        <taxon>Chiroptera</taxon>
        <taxon>Yinpterochiroptera</taxon>
        <taxon>Pteropodoidea</taxon>
        <taxon>Pteropodidae</taxon>
        <taxon>Rousettinae</taxon>
        <taxon>Rousettus</taxon>
    </lineage>
</organism>
<keyword evidence="6" id="KW-0482">Metalloprotease</keyword>
<dbReference type="InterPro" id="IPR024079">
    <property type="entry name" value="MetalloPept_cat_dom_sf"/>
</dbReference>
<comment type="caution">
    <text evidence="10">The sequence shown here is derived from an EMBL/GenBank/DDBJ whole genome shotgun (WGS) entry which is preliminary data.</text>
</comment>
<dbReference type="InterPro" id="IPR042089">
    <property type="entry name" value="Peptidase_M13_dom_2"/>
</dbReference>
<dbReference type="GO" id="GO:0016485">
    <property type="term" value="P:protein processing"/>
    <property type="evidence" value="ECO:0007669"/>
    <property type="project" value="TreeGrafter"/>
</dbReference>
<accession>A0A7J8D681</accession>
<feature type="domain" description="Peptidase M13 N-terminal" evidence="9">
    <location>
        <begin position="87"/>
        <end position="476"/>
    </location>
</feature>
<dbReference type="GO" id="GO:0004222">
    <property type="term" value="F:metalloendopeptidase activity"/>
    <property type="evidence" value="ECO:0007669"/>
    <property type="project" value="InterPro"/>
</dbReference>
<dbReference type="PRINTS" id="PR00786">
    <property type="entry name" value="NEPRILYSIN"/>
</dbReference>
<feature type="domain" description="Peptidase M13 C-terminal" evidence="8">
    <location>
        <begin position="536"/>
        <end position="726"/>
    </location>
</feature>
<dbReference type="EMBL" id="JACASE010000013">
    <property type="protein sequence ID" value="KAF6418613.1"/>
    <property type="molecule type" value="Genomic_DNA"/>
</dbReference>
<reference evidence="10 11" key="1">
    <citation type="journal article" date="2020" name="Nature">
        <title>Six reference-quality genomes reveal evolution of bat adaptations.</title>
        <authorList>
            <person name="Jebb D."/>
            <person name="Huang Z."/>
            <person name="Pippel M."/>
            <person name="Hughes G.M."/>
            <person name="Lavrichenko K."/>
            <person name="Devanna P."/>
            <person name="Winkler S."/>
            <person name="Jermiin L.S."/>
            <person name="Skirmuntt E.C."/>
            <person name="Katzourakis A."/>
            <person name="Burkitt-Gray L."/>
            <person name="Ray D.A."/>
            <person name="Sullivan K.A.M."/>
            <person name="Roscito J.G."/>
            <person name="Kirilenko B.M."/>
            <person name="Davalos L.M."/>
            <person name="Corthals A.P."/>
            <person name="Power M.L."/>
            <person name="Jones G."/>
            <person name="Ransome R.D."/>
            <person name="Dechmann D.K.N."/>
            <person name="Locatelli A.G."/>
            <person name="Puechmaille S.J."/>
            <person name="Fedrigo O."/>
            <person name="Jarvis E.D."/>
            <person name="Hiller M."/>
            <person name="Vernes S.C."/>
            <person name="Myers E.W."/>
            <person name="Teeling E.C."/>
        </authorList>
    </citation>
    <scope>NUCLEOTIDE SEQUENCE [LARGE SCALE GENOMIC DNA]</scope>
    <source>
        <strain evidence="10">MRouAeg1</strain>
        <tissue evidence="10">Muscle</tissue>
    </source>
</reference>
<dbReference type="PROSITE" id="PS51885">
    <property type="entry name" value="NEPRILYSIN"/>
    <property type="match status" value="1"/>
</dbReference>
<dbReference type="Pfam" id="PF05649">
    <property type="entry name" value="Peptidase_M13_N"/>
    <property type="match status" value="1"/>
</dbReference>
<evidence type="ECO:0000256" key="3">
    <source>
        <dbReference type="ARBA" id="ARBA00022723"/>
    </source>
</evidence>
<name>A0A7J8D681_ROUAE</name>
<dbReference type="PANTHER" id="PTHR11733:SF128">
    <property type="entry name" value="KELL BLOOD GROUP GLYCOPROTEIN"/>
    <property type="match status" value="1"/>
</dbReference>
<evidence type="ECO:0000313" key="10">
    <source>
        <dbReference type="EMBL" id="KAF6418613.1"/>
    </source>
</evidence>
<keyword evidence="3" id="KW-0479">Metal-binding</keyword>
<sequence>MESLSSQEFPGAGRPPEEGQPAAGSRCWVVARQLLAAVLLLGLSLGSPVLLVYLLRSCGPGACDSPACRALLARALASRNASASAAPCADFFSFACGEARGSRDPFQALAEENKRRLRGILETLGSQQPGSGEEQAFRFYSSCMDTDAIEAAGAGPLRQVIEELGGWRISGNWTSLDFNRTLRLLMSQYDHFPFFKAYLGPHPTPPHEPVIQIDQPEFDVPFKQEQEQKIYAQNMREYLAYLNRLGTLLGGDPDEVQEHASMSISIASQLVQFLRPLAQRRAQGKPFQVVTIDQLQPLCPSSKELAPAIDWLSCLQATFTPMSLSSSQLVVVHDLDFLKHMSRLVEDQLQNHRDFLQSHMIFSLVGTLSPALDSQFQKARRELSGKLRELTEQPPLPAHQQWLKCVEETGTFFEPTLEPLFVREVFSPGTRSAAMELFTAIKDALVARLRRLPWMDEETRKKAQDRVTQLQVKMGPPEQAPEPALVGQEYNDIHLGPSFLQSFLSGVRARRARIARGFLQPFPRHRWQVSPWGLSAHYSVSDHVLVFPAGLLQPPFFHPGYPRAVNFGAAGSIMARELLHIFSQLLLPGGCPACDTHALQEALLCLEGHYAAFPPPGRAPFNGSHTFLEDAADVGALAIALQAYNKRLLWRRGEATLPNLDLSPQQLFFLSYAQVMCRELSTQESRDTHSPPILRVHGPLSSTPAFARHFHCPHGTLLNPSRHCQLW</sequence>
<feature type="region of interest" description="Disordered" evidence="7">
    <location>
        <begin position="1"/>
        <end position="20"/>
    </location>
</feature>
<evidence type="ECO:0000256" key="6">
    <source>
        <dbReference type="ARBA" id="ARBA00023049"/>
    </source>
</evidence>
<dbReference type="GO" id="GO:0005886">
    <property type="term" value="C:plasma membrane"/>
    <property type="evidence" value="ECO:0007669"/>
    <property type="project" value="TreeGrafter"/>
</dbReference>
<evidence type="ECO:0000256" key="1">
    <source>
        <dbReference type="ARBA" id="ARBA00001947"/>
    </source>
</evidence>
<dbReference type="InterPro" id="IPR018497">
    <property type="entry name" value="Peptidase_M13_C"/>
</dbReference>
<dbReference type="CDD" id="cd08662">
    <property type="entry name" value="M13"/>
    <property type="match status" value="1"/>
</dbReference>
<evidence type="ECO:0000313" key="11">
    <source>
        <dbReference type="Proteomes" id="UP000593571"/>
    </source>
</evidence>
<keyword evidence="11" id="KW-1185">Reference proteome</keyword>
<proteinExistence type="predicted"/>
<dbReference type="Gene3D" id="1.10.1380.10">
    <property type="entry name" value="Neutral endopeptidase , domain2"/>
    <property type="match status" value="1"/>
</dbReference>
<protein>
    <submittedName>
        <fullName evidence="10">Kell metallo-endopeptidase (Kell blood group)</fullName>
    </submittedName>
</protein>
<comment type="cofactor">
    <cofactor evidence="1">
        <name>Zn(2+)</name>
        <dbReference type="ChEBI" id="CHEBI:29105"/>
    </cofactor>
</comment>
<dbReference type="InterPro" id="IPR000718">
    <property type="entry name" value="Peptidase_M13"/>
</dbReference>